<dbReference type="InterPro" id="IPR029052">
    <property type="entry name" value="Metallo-depent_PP-like"/>
</dbReference>
<dbReference type="PATRIC" id="fig|1631356.3.peg.192"/>
<evidence type="ECO:0000313" key="2">
    <source>
        <dbReference type="EMBL" id="KNX36096.1"/>
    </source>
</evidence>
<name>A0A0L6CE01_9MICO</name>
<evidence type="ECO:0000259" key="1">
    <source>
        <dbReference type="Pfam" id="PF00149"/>
    </source>
</evidence>
<dbReference type="PANTHER" id="PTHR31302:SF20">
    <property type="entry name" value="CONSERVED PROTEIN"/>
    <property type="match status" value="1"/>
</dbReference>
<proteinExistence type="predicted"/>
<reference evidence="3" key="1">
    <citation type="submission" date="2015-03" db="EMBL/GenBank/DDBJ databases">
        <title>Luteipulveratus halotolerans sp. nov., a novel actinobacterium (Dermacoccaceae) from Sarawak, Malaysia.</title>
        <authorList>
            <person name="Juboi H."/>
            <person name="Basik A."/>
            <person name="Shamsul S.S."/>
            <person name="Arnold P."/>
            <person name="Schmitt E.K."/>
            <person name="Sanglier J.-J."/>
            <person name="Yeo T."/>
        </authorList>
    </citation>
    <scope>NUCLEOTIDE SEQUENCE [LARGE SCALE GENOMIC DNA]</scope>
    <source>
        <strain evidence="3">C296001</strain>
    </source>
</reference>
<feature type="domain" description="Calcineurin-like phosphoesterase" evidence="1">
    <location>
        <begin position="49"/>
        <end position="233"/>
    </location>
</feature>
<dbReference type="EMBL" id="LAIR01000002">
    <property type="protein sequence ID" value="KNX36096.1"/>
    <property type="molecule type" value="Genomic_DNA"/>
</dbReference>
<dbReference type="InterPro" id="IPR051158">
    <property type="entry name" value="Metallophosphoesterase_sf"/>
</dbReference>
<dbReference type="RefSeq" id="WP_050668305.1">
    <property type="nucleotide sequence ID" value="NZ_LAIR01000002.1"/>
</dbReference>
<dbReference type="SUPFAM" id="SSF56300">
    <property type="entry name" value="Metallo-dependent phosphatases"/>
    <property type="match status" value="1"/>
</dbReference>
<accession>A0A0L6CE01</accession>
<dbReference type="AlphaFoldDB" id="A0A0L6CE01"/>
<evidence type="ECO:0000313" key="3">
    <source>
        <dbReference type="Proteomes" id="UP000037397"/>
    </source>
</evidence>
<dbReference type="InterPro" id="IPR004843">
    <property type="entry name" value="Calcineurin-like_PHP"/>
</dbReference>
<dbReference type="GO" id="GO:0008758">
    <property type="term" value="F:UDP-2,3-diacylglucosamine hydrolase activity"/>
    <property type="evidence" value="ECO:0007669"/>
    <property type="project" value="TreeGrafter"/>
</dbReference>
<sequence>MSVVRRVAATTVAAGAASLAWATLVERHWYAVRRAHLPVLAPGSKPRSVLHVSDLHLVPRQEHRIRWVQALAGLEPDYVVNTGDNCSDLHAVPAVLRAFEPLMHVPGAFVLGSNDYFAPQPKNPLRYFDLSHRRGADMGMPSLPVAELVAGFTAGGWTDLTNRRTRTDIRGLDVELVGVDDPHLDYDRYDAVTAPADPRAALTLGVVHAPYTRVLDAMSSDGAQLILAGHTHGGQLAVPFYGALVTNCDLDQRRARGVSRWWPGAVGRPDSEAPSDATWLNVSAGLGHSKYAPARFACRPEASLLTLVPRGAEPIS</sequence>
<comment type="caution">
    <text evidence="2">The sequence shown here is derived from an EMBL/GenBank/DDBJ whole genome shotgun (WGS) entry which is preliminary data.</text>
</comment>
<organism evidence="2 3">
    <name type="scientific">Luteipulveratus halotolerans</name>
    <dbReference type="NCBI Taxonomy" id="1631356"/>
    <lineage>
        <taxon>Bacteria</taxon>
        <taxon>Bacillati</taxon>
        <taxon>Actinomycetota</taxon>
        <taxon>Actinomycetes</taxon>
        <taxon>Micrococcales</taxon>
        <taxon>Dermacoccaceae</taxon>
        <taxon>Luteipulveratus</taxon>
    </lineage>
</organism>
<dbReference type="OrthoDB" id="9780884at2"/>
<dbReference type="PANTHER" id="PTHR31302">
    <property type="entry name" value="TRANSMEMBRANE PROTEIN WITH METALLOPHOSPHOESTERASE DOMAIN-RELATED"/>
    <property type="match status" value="1"/>
</dbReference>
<dbReference type="Pfam" id="PF00149">
    <property type="entry name" value="Metallophos"/>
    <property type="match status" value="1"/>
</dbReference>
<gene>
    <name evidence="2" type="ORF">VV01_01320</name>
</gene>
<protein>
    <submittedName>
        <fullName evidence="2">Metallophosphoesterase</fullName>
    </submittedName>
</protein>
<dbReference type="Gene3D" id="3.60.21.10">
    <property type="match status" value="1"/>
</dbReference>
<dbReference type="STRING" id="1631356.VV01_01320"/>
<dbReference type="GO" id="GO:0009245">
    <property type="term" value="P:lipid A biosynthetic process"/>
    <property type="evidence" value="ECO:0007669"/>
    <property type="project" value="TreeGrafter"/>
</dbReference>
<keyword evidence="3" id="KW-1185">Reference proteome</keyword>
<dbReference type="GO" id="GO:0016020">
    <property type="term" value="C:membrane"/>
    <property type="evidence" value="ECO:0007669"/>
    <property type="project" value="GOC"/>
</dbReference>
<dbReference type="Proteomes" id="UP000037397">
    <property type="component" value="Unassembled WGS sequence"/>
</dbReference>